<reference evidence="2 3" key="1">
    <citation type="submission" date="2023-03" db="EMBL/GenBank/DDBJ databases">
        <title>High recombination rates correlate with genetic variation in Cardiocondyla obscurior ants.</title>
        <authorList>
            <person name="Errbii M."/>
        </authorList>
    </citation>
    <scope>NUCLEOTIDE SEQUENCE [LARGE SCALE GENOMIC DNA]</scope>
    <source>
        <strain evidence="2">Alpha-2009</strain>
        <tissue evidence="2">Whole body</tissue>
    </source>
</reference>
<evidence type="ECO:0000256" key="1">
    <source>
        <dbReference type="SAM" id="MobiDB-lite"/>
    </source>
</evidence>
<name>A0AAW2F205_9HYME</name>
<proteinExistence type="predicted"/>
<feature type="region of interest" description="Disordered" evidence="1">
    <location>
        <begin position="139"/>
        <end position="186"/>
    </location>
</feature>
<sequence length="186" mass="21269">MNHNGLHRMSPVFIHQCSTGQIKIKFESIGSAPRPSQPRPSSRFEQFRVSRSRTTRVKDCEIVRLSSDEYCHGQREGRKEGRKEGRTEGRTDGRKISYPNLTESYKCSWISDKGRELWRTRWSVPRNILADISQMFLQRSHDTGNSRTRSKRPGDLAETKESGKEPRGRVLPAGSSSSISSYHESS</sequence>
<dbReference type="Proteomes" id="UP001430953">
    <property type="component" value="Unassembled WGS sequence"/>
</dbReference>
<organism evidence="2 3">
    <name type="scientific">Cardiocondyla obscurior</name>
    <dbReference type="NCBI Taxonomy" id="286306"/>
    <lineage>
        <taxon>Eukaryota</taxon>
        <taxon>Metazoa</taxon>
        <taxon>Ecdysozoa</taxon>
        <taxon>Arthropoda</taxon>
        <taxon>Hexapoda</taxon>
        <taxon>Insecta</taxon>
        <taxon>Pterygota</taxon>
        <taxon>Neoptera</taxon>
        <taxon>Endopterygota</taxon>
        <taxon>Hymenoptera</taxon>
        <taxon>Apocrita</taxon>
        <taxon>Aculeata</taxon>
        <taxon>Formicoidea</taxon>
        <taxon>Formicidae</taxon>
        <taxon>Myrmicinae</taxon>
        <taxon>Cardiocondyla</taxon>
    </lineage>
</organism>
<keyword evidence="3" id="KW-1185">Reference proteome</keyword>
<protein>
    <submittedName>
        <fullName evidence="2">Uncharacterized protein</fullName>
    </submittedName>
</protein>
<feature type="compositionally biased region" description="Low complexity" evidence="1">
    <location>
        <begin position="175"/>
        <end position="186"/>
    </location>
</feature>
<accession>A0AAW2F205</accession>
<evidence type="ECO:0000313" key="2">
    <source>
        <dbReference type="EMBL" id="KAL0110031.1"/>
    </source>
</evidence>
<feature type="compositionally biased region" description="Basic and acidic residues" evidence="1">
    <location>
        <begin position="152"/>
        <end position="168"/>
    </location>
</feature>
<evidence type="ECO:0000313" key="3">
    <source>
        <dbReference type="Proteomes" id="UP001430953"/>
    </source>
</evidence>
<feature type="compositionally biased region" description="Low complexity" evidence="1">
    <location>
        <begin position="31"/>
        <end position="43"/>
    </location>
</feature>
<comment type="caution">
    <text evidence="2">The sequence shown here is derived from an EMBL/GenBank/DDBJ whole genome shotgun (WGS) entry which is preliminary data.</text>
</comment>
<feature type="region of interest" description="Disordered" evidence="1">
    <location>
        <begin position="71"/>
        <end position="97"/>
    </location>
</feature>
<feature type="compositionally biased region" description="Basic and acidic residues" evidence="1">
    <location>
        <begin position="71"/>
        <end position="95"/>
    </location>
</feature>
<feature type="region of interest" description="Disordered" evidence="1">
    <location>
        <begin position="30"/>
        <end position="52"/>
    </location>
</feature>
<dbReference type="AlphaFoldDB" id="A0AAW2F205"/>
<gene>
    <name evidence="2" type="ORF">PUN28_013571</name>
</gene>
<dbReference type="EMBL" id="JADYXP020000014">
    <property type="protein sequence ID" value="KAL0110031.1"/>
    <property type="molecule type" value="Genomic_DNA"/>
</dbReference>